<keyword evidence="2" id="KW-1185">Reference proteome</keyword>
<dbReference type="AlphaFoldDB" id="A0A1G6ZAU3"/>
<organism evidence="1 2">
    <name type="scientific">Riemerella columbipharyngis</name>
    <dbReference type="NCBI Taxonomy" id="1071918"/>
    <lineage>
        <taxon>Bacteria</taxon>
        <taxon>Pseudomonadati</taxon>
        <taxon>Bacteroidota</taxon>
        <taxon>Flavobacteriia</taxon>
        <taxon>Flavobacteriales</taxon>
        <taxon>Weeksellaceae</taxon>
        <taxon>Riemerella</taxon>
    </lineage>
</organism>
<protein>
    <submittedName>
        <fullName evidence="1">Uncharacterized protein</fullName>
    </submittedName>
</protein>
<reference evidence="1 2" key="1">
    <citation type="submission" date="2016-10" db="EMBL/GenBank/DDBJ databases">
        <authorList>
            <person name="de Groot N.N."/>
        </authorList>
    </citation>
    <scope>NUCLEOTIDE SEQUENCE [LARGE SCALE GENOMIC DNA]</scope>
    <source>
        <strain evidence="1 2">DSM 24015</strain>
    </source>
</reference>
<evidence type="ECO:0000313" key="1">
    <source>
        <dbReference type="EMBL" id="SDD99864.1"/>
    </source>
</evidence>
<dbReference type="Proteomes" id="UP000198517">
    <property type="component" value="Unassembled WGS sequence"/>
</dbReference>
<gene>
    <name evidence="1" type="ORF">SAMN05421544_10227</name>
</gene>
<dbReference type="RefSeq" id="WP_143017705.1">
    <property type="nucleotide sequence ID" value="NZ_FNAS01000002.1"/>
</dbReference>
<dbReference type="EMBL" id="FNAS01000002">
    <property type="protein sequence ID" value="SDD99864.1"/>
    <property type="molecule type" value="Genomic_DNA"/>
</dbReference>
<accession>A0A1G6ZAU3</accession>
<sequence length="225" mass="26974">MNVKFSILVICTLFLYVNIHSQTIVVNDKLLSQLSKNQAVRVANNNVLTNIFKKQREFYEDMEKKATEITLIEQYIYDNLQKVNNAISDSKQVRYTLQHTTNVMIKLIELSELSAGNIQYSILYTKYYRELLKLVLDIREELKQYTQKVWNRLMDNYDRHFFISRLYDKVRLVEINTNYLIYLIKYAKTKSYMRNVINNTFLNNWVIQDKSIIGSIMIKYNLLKY</sequence>
<proteinExistence type="predicted"/>
<dbReference type="OrthoDB" id="1271466at2"/>
<dbReference type="STRING" id="1071918.SAMN05421544_10227"/>
<name>A0A1G6ZAU3_9FLAO</name>
<evidence type="ECO:0000313" key="2">
    <source>
        <dbReference type="Proteomes" id="UP000198517"/>
    </source>
</evidence>